<evidence type="ECO:0000313" key="2">
    <source>
        <dbReference type="EMBL" id="KAG6433490.1"/>
    </source>
</evidence>
<dbReference type="InterPro" id="IPR031105">
    <property type="entry name" value="TRP_plant"/>
</dbReference>
<feature type="compositionally biased region" description="Basic and acidic residues" evidence="1">
    <location>
        <begin position="51"/>
        <end position="64"/>
    </location>
</feature>
<dbReference type="Gene3D" id="1.10.246.220">
    <property type="match status" value="1"/>
</dbReference>
<keyword evidence="3" id="KW-1185">Reference proteome</keyword>
<dbReference type="AlphaFoldDB" id="A0A8X8YP02"/>
<reference evidence="2" key="2">
    <citation type="submission" date="2020-08" db="EMBL/GenBank/DDBJ databases">
        <title>Plant Genome Project.</title>
        <authorList>
            <person name="Zhang R.-G."/>
        </authorList>
    </citation>
    <scope>NUCLEOTIDE SEQUENCE</scope>
    <source>
        <strain evidence="2">Huo1</strain>
        <tissue evidence="2">Leaf</tissue>
    </source>
</reference>
<dbReference type="Proteomes" id="UP000298416">
    <property type="component" value="Unassembled WGS sequence"/>
</dbReference>
<organism evidence="2">
    <name type="scientific">Salvia splendens</name>
    <name type="common">Scarlet sage</name>
    <dbReference type="NCBI Taxonomy" id="180675"/>
    <lineage>
        <taxon>Eukaryota</taxon>
        <taxon>Viridiplantae</taxon>
        <taxon>Streptophyta</taxon>
        <taxon>Embryophyta</taxon>
        <taxon>Tracheophyta</taxon>
        <taxon>Spermatophyta</taxon>
        <taxon>Magnoliopsida</taxon>
        <taxon>eudicotyledons</taxon>
        <taxon>Gunneridae</taxon>
        <taxon>Pentapetalae</taxon>
        <taxon>asterids</taxon>
        <taxon>lamiids</taxon>
        <taxon>Lamiales</taxon>
        <taxon>Lamiaceae</taxon>
        <taxon>Nepetoideae</taxon>
        <taxon>Mentheae</taxon>
        <taxon>Salviinae</taxon>
        <taxon>Salvia</taxon>
        <taxon>Salvia subgen. Calosphace</taxon>
        <taxon>core Calosphace</taxon>
    </lineage>
</organism>
<protein>
    <submittedName>
        <fullName evidence="2">Uncharacterized protein</fullName>
    </submittedName>
</protein>
<feature type="region of interest" description="Disordered" evidence="1">
    <location>
        <begin position="34"/>
        <end position="64"/>
    </location>
</feature>
<comment type="caution">
    <text evidence="2">The sequence shown here is derived from an EMBL/GenBank/DDBJ whole genome shotgun (WGS) entry which is preliminary data.</text>
</comment>
<proteinExistence type="predicted"/>
<dbReference type="EMBL" id="PNBA02000002">
    <property type="protein sequence ID" value="KAG6433490.1"/>
    <property type="molecule type" value="Genomic_DNA"/>
</dbReference>
<sequence>MALQKRLEYGFDGYQVPPTPRAAGSVRVKLLLEGERSPSGTEQPPRLGNAVEKEDKYKDKGKSLEENPCDSDCYERNFLFTEIVSEAPNPNSRSNELACVQNVITSSDCSVKFGCVANDDCKISVCSSVHPDRKSSAILCSIKFPFCMDRDSKTSFVHLQKDATISTQRMVLSAKGLSGIILAKKRKLFNCSSASNSDESITGDEMFENGVNEGRLKKVPITQRGIEDQRHYTVLQHMVMEADKWKTLVHTAGISPQPVPQELLDRVLTAHAYWSQQQQQQLESQPDTCLLL</sequence>
<dbReference type="PANTHER" id="PTHR21717">
    <property type="entry name" value="TELOMERIC REPEAT BINDING PROTEIN"/>
    <property type="match status" value="1"/>
</dbReference>
<reference evidence="2" key="1">
    <citation type="submission" date="2018-01" db="EMBL/GenBank/DDBJ databases">
        <authorList>
            <person name="Mao J.F."/>
        </authorList>
    </citation>
    <scope>NUCLEOTIDE SEQUENCE</scope>
    <source>
        <strain evidence="2">Huo1</strain>
        <tissue evidence="2">Leaf</tissue>
    </source>
</reference>
<name>A0A8X8YP02_SALSN</name>
<gene>
    <name evidence="2" type="ORF">SASPL_105104</name>
</gene>
<dbReference type="PANTHER" id="PTHR21717:SF70">
    <property type="entry name" value="TELOMERE REPEAT-BINDING PROTEIN 2-RELATED"/>
    <property type="match status" value="1"/>
</dbReference>
<accession>A0A8X8YP02</accession>
<evidence type="ECO:0000313" key="3">
    <source>
        <dbReference type="Proteomes" id="UP000298416"/>
    </source>
</evidence>
<evidence type="ECO:0000256" key="1">
    <source>
        <dbReference type="SAM" id="MobiDB-lite"/>
    </source>
</evidence>